<dbReference type="PANTHER" id="PTHR42715">
    <property type="entry name" value="BETA-GLUCOSIDASE"/>
    <property type="match status" value="1"/>
</dbReference>
<keyword evidence="2 5" id="KW-0378">Hydrolase</keyword>
<proteinExistence type="inferred from homology"/>
<dbReference type="Proteomes" id="UP001164305">
    <property type="component" value="Chromosome"/>
</dbReference>
<evidence type="ECO:0000313" key="6">
    <source>
        <dbReference type="Proteomes" id="UP001164305"/>
    </source>
</evidence>
<dbReference type="GO" id="GO:0016787">
    <property type="term" value="F:hydrolase activity"/>
    <property type="evidence" value="ECO:0007669"/>
    <property type="project" value="UniProtKB-KW"/>
</dbReference>
<dbReference type="Pfam" id="PF14310">
    <property type="entry name" value="Fn3-like"/>
    <property type="match status" value="1"/>
</dbReference>
<dbReference type="Gene3D" id="3.20.20.300">
    <property type="entry name" value="Glycoside hydrolase, family 3, N-terminal domain"/>
    <property type="match status" value="1"/>
</dbReference>
<dbReference type="InterPro" id="IPR002772">
    <property type="entry name" value="Glyco_hydro_3_C"/>
</dbReference>
<dbReference type="SUPFAM" id="SSF52279">
    <property type="entry name" value="Beta-D-glucan exohydrolase, C-terminal domain"/>
    <property type="match status" value="1"/>
</dbReference>
<dbReference type="Gene3D" id="3.40.50.1700">
    <property type="entry name" value="Glycoside hydrolase family 3 C-terminal domain"/>
    <property type="match status" value="1"/>
</dbReference>
<dbReference type="InterPro" id="IPR017853">
    <property type="entry name" value="GH"/>
</dbReference>
<dbReference type="RefSeq" id="WP_263594808.1">
    <property type="nucleotide sequence ID" value="NZ_CP107020.1"/>
</dbReference>
<evidence type="ECO:0000256" key="3">
    <source>
        <dbReference type="SAM" id="MobiDB-lite"/>
    </source>
</evidence>
<organism evidence="5 6">
    <name type="scientific">Brachybacterium huguangmaarense</name>
    <dbReference type="NCBI Taxonomy" id="1652028"/>
    <lineage>
        <taxon>Bacteria</taxon>
        <taxon>Bacillati</taxon>
        <taxon>Actinomycetota</taxon>
        <taxon>Actinomycetes</taxon>
        <taxon>Micrococcales</taxon>
        <taxon>Dermabacteraceae</taxon>
        <taxon>Brachybacterium</taxon>
    </lineage>
</organism>
<dbReference type="SUPFAM" id="SSF51445">
    <property type="entry name" value="(Trans)glycosidases"/>
    <property type="match status" value="1"/>
</dbReference>
<comment type="similarity">
    <text evidence="1">Belongs to the glycosyl hydrolase 3 family.</text>
</comment>
<evidence type="ECO:0000256" key="2">
    <source>
        <dbReference type="ARBA" id="ARBA00022801"/>
    </source>
</evidence>
<dbReference type="InterPro" id="IPR050288">
    <property type="entry name" value="Cellulose_deg_GH3"/>
</dbReference>
<sequence length="815" mass="87817">MTTTPRDTPDSQLLSQASTTASGDDRRVDPELVRRARSAAAQGAVLLRNGGSLPLPAATRVALFGRVQKDWIAVGYGSGGDVNAPYSTELLTSLREAEGVEVDEELAGVYESWCAEHPTGAGAEWGSWPFSFPEMPLDDATVRAAAERTDVAVVTLGRAAGEDRENLLEPGSYYLTDEERVLLAQVTRAFERTVVIVDTGNVIDLSWAEEYAIDALLIAWLGGMEGARAIADVLTGAVEPGGRLPDTIARRYSDYPSAAHFGDPVANDYAEDVFVGYRYFETFAPEAVLYPFGFGRGYTTFDIAPGDVTVQDDTMRCTARVTNTGDRPGTEVVQAYVTKPDGALAAPARELVSFARTASIAPGASQDVTLEVPLASLASYDETGATGHRSAWVLAAGEHVLHVGADVRRARRAGSHTVKNTRVVEQLEEAAAPRHAFDRMTLRRGDDGSAEIAWEPTPQATVALRERILDRLPSAVPGSVEAEPADGAARTDVSFADVAAGEATLDSFIAQLSPSELASLSYGDITMDSPLGAPGNAGALGGVTEALRSRGVPPAITTDGPSGIRIAAYASLLPCGTALASTWDPRAIEEMADLHAQEMRRKGSDILLSPGMNIHRDPLCGRNFEYFSEDPLLTGRSAAAVVRGLQGQGVSACPKHFACNNQETERTRADSRVSERALREIYLKGFEICVREASPLNIMTAYNKINGVWAHYHYDLVTTILRGQWGYQGNVMTDWWMRMAPDPDFPDVRDSAYRVRAGVDVLMPGSIEHGGETREDSVVASYERPEGITLGEMQRTARHVLTYLLHAGLADRTRR</sequence>
<dbReference type="InterPro" id="IPR001764">
    <property type="entry name" value="Glyco_hydro_3_N"/>
</dbReference>
<gene>
    <name evidence="5" type="ORF">BRM3_03970</name>
</gene>
<dbReference type="InterPro" id="IPR013783">
    <property type="entry name" value="Ig-like_fold"/>
</dbReference>
<feature type="region of interest" description="Disordered" evidence="3">
    <location>
        <begin position="1"/>
        <end position="27"/>
    </location>
</feature>
<dbReference type="InterPro" id="IPR026891">
    <property type="entry name" value="Fn3-like"/>
</dbReference>
<dbReference type="Pfam" id="PF00933">
    <property type="entry name" value="Glyco_hydro_3"/>
    <property type="match status" value="1"/>
</dbReference>
<keyword evidence="6" id="KW-1185">Reference proteome</keyword>
<dbReference type="Pfam" id="PF01915">
    <property type="entry name" value="Glyco_hydro_3_C"/>
    <property type="match status" value="1"/>
</dbReference>
<dbReference type="EMBL" id="CP107020">
    <property type="protein sequence ID" value="UYG17599.1"/>
    <property type="molecule type" value="Genomic_DNA"/>
</dbReference>
<feature type="domain" description="Fibronectin type III-like" evidence="4">
    <location>
        <begin position="331"/>
        <end position="407"/>
    </location>
</feature>
<dbReference type="PRINTS" id="PR00133">
    <property type="entry name" value="GLHYDRLASE3"/>
</dbReference>
<protein>
    <submittedName>
        <fullName evidence="5">Glycoside hydrolase family 3 C-terminal domain-containing protein</fullName>
    </submittedName>
</protein>
<dbReference type="SMART" id="SM01217">
    <property type="entry name" value="Fn3_like"/>
    <property type="match status" value="1"/>
</dbReference>
<accession>A0ABY6G4N7</accession>
<reference evidence="5" key="1">
    <citation type="submission" date="2022-10" db="EMBL/GenBank/DDBJ databases">
        <title>Whole-Genome Sequencing of Brachybacterium huguangmaarense BRM-3, Isolated from Betula schmidtii.</title>
        <authorList>
            <person name="Haam D."/>
        </authorList>
    </citation>
    <scope>NUCLEOTIDE SEQUENCE</scope>
    <source>
        <strain evidence="5">BRM-3</strain>
    </source>
</reference>
<dbReference type="InterPro" id="IPR036881">
    <property type="entry name" value="Glyco_hydro_3_C_sf"/>
</dbReference>
<dbReference type="Gene3D" id="2.60.40.10">
    <property type="entry name" value="Immunoglobulins"/>
    <property type="match status" value="1"/>
</dbReference>
<feature type="compositionally biased region" description="Polar residues" evidence="3">
    <location>
        <begin position="1"/>
        <end position="22"/>
    </location>
</feature>
<name>A0ABY6G4N7_9MICO</name>
<evidence type="ECO:0000313" key="5">
    <source>
        <dbReference type="EMBL" id="UYG17599.1"/>
    </source>
</evidence>
<evidence type="ECO:0000259" key="4">
    <source>
        <dbReference type="SMART" id="SM01217"/>
    </source>
</evidence>
<evidence type="ECO:0000256" key="1">
    <source>
        <dbReference type="ARBA" id="ARBA00005336"/>
    </source>
</evidence>
<dbReference type="PANTHER" id="PTHR42715:SF10">
    <property type="entry name" value="BETA-GLUCOSIDASE"/>
    <property type="match status" value="1"/>
</dbReference>
<dbReference type="InterPro" id="IPR036962">
    <property type="entry name" value="Glyco_hydro_3_N_sf"/>
</dbReference>